<dbReference type="InterPro" id="IPR039910">
    <property type="entry name" value="D15-like"/>
</dbReference>
<evidence type="ECO:0000256" key="4">
    <source>
        <dbReference type="ARBA" id="ARBA00023136"/>
    </source>
</evidence>
<comment type="subcellular location">
    <subcellularLocation>
        <location evidence="1">Membrane</location>
    </subcellularLocation>
</comment>
<proteinExistence type="predicted"/>
<dbReference type="Pfam" id="PF07244">
    <property type="entry name" value="POTRA"/>
    <property type="match status" value="2"/>
</dbReference>
<dbReference type="Proteomes" id="UP000037685">
    <property type="component" value="Unassembled WGS sequence"/>
</dbReference>
<accession>A0A0M9AEJ4</accession>
<feature type="signal peptide" evidence="6">
    <location>
        <begin position="1"/>
        <end position="20"/>
    </location>
</feature>
<dbReference type="InterPro" id="IPR010827">
    <property type="entry name" value="BamA/TamA_POTRA"/>
</dbReference>
<feature type="chain" id="PRO_5005831038" evidence="6">
    <location>
        <begin position="21"/>
        <end position="825"/>
    </location>
</feature>
<dbReference type="PATRIC" id="fig|271.14.peg.1568"/>
<evidence type="ECO:0000259" key="7">
    <source>
        <dbReference type="Pfam" id="PF01103"/>
    </source>
</evidence>
<evidence type="ECO:0000256" key="5">
    <source>
        <dbReference type="ARBA" id="ARBA00023237"/>
    </source>
</evidence>
<dbReference type="InterPro" id="IPR000184">
    <property type="entry name" value="Bac_surfAg_D15"/>
</dbReference>
<evidence type="ECO:0000313" key="10">
    <source>
        <dbReference type="EMBL" id="KOX90302.1"/>
    </source>
</evidence>
<gene>
    <name evidence="10" type="primary">bamA</name>
    <name evidence="10" type="ORF">BVI061214_01492</name>
</gene>
<keyword evidence="3 6" id="KW-0732">Signal</keyword>
<keyword evidence="5" id="KW-0998">Cell outer membrane</keyword>
<protein>
    <submittedName>
        <fullName evidence="10">Outer membrane protein assembly factor BamA</fullName>
    </submittedName>
</protein>
<dbReference type="Pfam" id="PF01103">
    <property type="entry name" value="Omp85"/>
    <property type="match status" value="1"/>
</dbReference>
<sequence>MLLPMKRFLALALFSLLALAAPIKDVVVEGGDPVLQALARAALPFGVGDEPGDLEAARKAILATGYFREAEVRLEGEVLKVRLVPYPPIAEVRVEAKAFPQEALLRFLEEGFAIGKEATYNPLRAGEAARALAQAYRQNGFPFAPKVEVEAKEVEGPMALTFRVEEAREVKEVRLSGVTLLPEGDLLKLLEPLKGPFDFAKYQEALRAIAARYEEKGYRYSGPDPASSALEDGVLTVRVRELKVARLEGEGLDLSGFPLKEGDYLNYNRLLEGVQELSRKLSRIVTFTLAPEGEGVAVRLELGPEGGKIAQVQVMGNTAIPAEAILQALRLKPGEVYTPLLAQEDARKVAELYRERGLEVADVRYGFQDGVFRLEVVELKIGGYRLEWQGDHRTREEVILRELPKPGSLFSVPELRKAIARLMATGLLAEPPRVSLAPSERPDQVVVVLGLKEARTGLFQPAIGWSSLEGWSGSVAFKETNLFGLAHQVGLDLAFVQNDARDNLSLSASYTIPWLYVDFLDLKEVRTSLAFNLFSTPIGNNKLLQGATDTGWEYTERRTGGGFSLARPFSKDLENLRLTLGLSARRSTYALEVYDPNAPCDPAVADPASPKYCDGAGYKNPALAQGLLPTPGWTLRLDTGLAYVDVDSPRFRTQGYEASLATGLGLSLPDAGGQSFFVPLVATGKTYLPLDEARRQALAFRLSVGTLLGFPPESERFFLSGSGAEAFLLRGYEDRKYGGLSFATGSLEYRYDFNLSPQGGTNLYGILFADLGLADNTGGLKWGVGIGFQLDLDILGALLPSLRLDYAFSPESPTGRLHFRIGPMF</sequence>
<dbReference type="Gene3D" id="2.40.160.50">
    <property type="entry name" value="membrane protein fhac: a member of the omp85/tpsb transporter family"/>
    <property type="match status" value="1"/>
</dbReference>
<evidence type="ECO:0000256" key="6">
    <source>
        <dbReference type="SAM" id="SignalP"/>
    </source>
</evidence>
<evidence type="ECO:0000256" key="3">
    <source>
        <dbReference type="ARBA" id="ARBA00022729"/>
    </source>
</evidence>
<feature type="domain" description="POTRA" evidence="8">
    <location>
        <begin position="308"/>
        <end position="363"/>
    </location>
</feature>
<dbReference type="InterPro" id="IPR013686">
    <property type="entry name" value="Polypept-transport_assoc_ShlB"/>
</dbReference>
<feature type="domain" description="Polypeptide-transport-associated ShlB-type" evidence="9">
    <location>
        <begin position="170"/>
        <end position="241"/>
    </location>
</feature>
<dbReference type="PANTHER" id="PTHR12815">
    <property type="entry name" value="SORTING AND ASSEMBLY MACHINERY SAMM50 PROTEIN FAMILY MEMBER"/>
    <property type="match status" value="1"/>
</dbReference>
<evidence type="ECO:0000256" key="1">
    <source>
        <dbReference type="ARBA" id="ARBA00004370"/>
    </source>
</evidence>
<feature type="domain" description="Bacterial surface antigen (D15)" evidence="7">
    <location>
        <begin position="481"/>
        <end position="824"/>
    </location>
</feature>
<feature type="domain" description="POTRA" evidence="8">
    <location>
        <begin position="89"/>
        <end position="166"/>
    </location>
</feature>
<dbReference type="GO" id="GO:0019867">
    <property type="term" value="C:outer membrane"/>
    <property type="evidence" value="ECO:0007669"/>
    <property type="project" value="InterPro"/>
</dbReference>
<organism evidence="10 11">
    <name type="scientific">Thermus aquaticus</name>
    <dbReference type="NCBI Taxonomy" id="271"/>
    <lineage>
        <taxon>Bacteria</taxon>
        <taxon>Thermotogati</taxon>
        <taxon>Deinococcota</taxon>
        <taxon>Deinococci</taxon>
        <taxon>Thermales</taxon>
        <taxon>Thermaceae</taxon>
        <taxon>Thermus</taxon>
    </lineage>
</organism>
<evidence type="ECO:0000259" key="9">
    <source>
        <dbReference type="Pfam" id="PF08479"/>
    </source>
</evidence>
<evidence type="ECO:0000259" key="8">
    <source>
        <dbReference type="Pfam" id="PF07244"/>
    </source>
</evidence>
<dbReference type="Gene3D" id="3.10.20.310">
    <property type="entry name" value="membrane protein fhac"/>
    <property type="match status" value="3"/>
</dbReference>
<dbReference type="PANTHER" id="PTHR12815:SF47">
    <property type="entry name" value="TRANSLOCATION AND ASSEMBLY MODULE SUBUNIT TAMA"/>
    <property type="match status" value="1"/>
</dbReference>
<evidence type="ECO:0000313" key="11">
    <source>
        <dbReference type="Proteomes" id="UP000037685"/>
    </source>
</evidence>
<dbReference type="AlphaFoldDB" id="A0A0M9AEJ4"/>
<dbReference type="Pfam" id="PF08479">
    <property type="entry name" value="POTRA_2"/>
    <property type="match status" value="1"/>
</dbReference>
<name>A0A0M9AEJ4_THEAQ</name>
<comment type="caution">
    <text evidence="10">The sequence shown here is derived from an EMBL/GenBank/DDBJ whole genome shotgun (WGS) entry which is preliminary data.</text>
</comment>
<dbReference type="EMBL" id="LHCI01000106">
    <property type="protein sequence ID" value="KOX90302.1"/>
    <property type="molecule type" value="Genomic_DNA"/>
</dbReference>
<keyword evidence="4" id="KW-0472">Membrane</keyword>
<evidence type="ECO:0000256" key="2">
    <source>
        <dbReference type="ARBA" id="ARBA00022692"/>
    </source>
</evidence>
<reference evidence="10 11" key="1">
    <citation type="submission" date="2015-07" db="EMBL/GenBank/DDBJ databases">
        <authorList>
            <person name="Noorani M."/>
        </authorList>
    </citation>
    <scope>NUCLEOTIDE SEQUENCE [LARGE SCALE GENOMIC DNA]</scope>
    <source>
        <strain evidence="11">ATCC 25104 / DSM 625 / JCM 10724 / NBRC 103206 / NCIMB 11243 / YT-1</strain>
    </source>
</reference>
<keyword evidence="2" id="KW-0812">Transmembrane</keyword>